<dbReference type="EMBL" id="JAHKSW010000022">
    <property type="protein sequence ID" value="KAG7318463.1"/>
    <property type="molecule type" value="Genomic_DNA"/>
</dbReference>
<dbReference type="PROSITE" id="PS51380">
    <property type="entry name" value="EXS"/>
    <property type="match status" value="1"/>
</dbReference>
<comment type="subcellular location">
    <subcellularLocation>
        <location evidence="1">Membrane</location>
        <topology evidence="1">Multi-pass membrane protein</topology>
    </subcellularLocation>
</comment>
<evidence type="ECO:0000256" key="3">
    <source>
        <dbReference type="ARBA" id="ARBA00022989"/>
    </source>
</evidence>
<evidence type="ECO:0000313" key="7">
    <source>
        <dbReference type="EMBL" id="KAG7318463.1"/>
    </source>
</evidence>
<proteinExistence type="predicted"/>
<keyword evidence="4 5" id="KW-0472">Membrane</keyword>
<gene>
    <name evidence="7" type="ORF">KOW79_018218</name>
</gene>
<dbReference type="Proteomes" id="UP000824219">
    <property type="component" value="Linkage Group LG22"/>
</dbReference>
<dbReference type="OrthoDB" id="9970435at2759"/>
<organism evidence="7 8">
    <name type="scientific">Hemibagrus wyckioides</name>
    <dbReference type="NCBI Taxonomy" id="337641"/>
    <lineage>
        <taxon>Eukaryota</taxon>
        <taxon>Metazoa</taxon>
        <taxon>Chordata</taxon>
        <taxon>Craniata</taxon>
        <taxon>Vertebrata</taxon>
        <taxon>Euteleostomi</taxon>
        <taxon>Actinopterygii</taxon>
        <taxon>Neopterygii</taxon>
        <taxon>Teleostei</taxon>
        <taxon>Ostariophysi</taxon>
        <taxon>Siluriformes</taxon>
        <taxon>Bagridae</taxon>
        <taxon>Hemibagrus</taxon>
    </lineage>
</organism>
<evidence type="ECO:0000256" key="1">
    <source>
        <dbReference type="ARBA" id="ARBA00004141"/>
    </source>
</evidence>
<dbReference type="Pfam" id="PF03124">
    <property type="entry name" value="EXS"/>
    <property type="match status" value="1"/>
</dbReference>
<keyword evidence="3 5" id="KW-1133">Transmembrane helix</keyword>
<feature type="transmembrane region" description="Helical" evidence="5">
    <location>
        <begin position="353"/>
        <end position="376"/>
    </location>
</feature>
<keyword evidence="2 5" id="KW-0812">Transmembrane</keyword>
<feature type="transmembrane region" description="Helical" evidence="5">
    <location>
        <begin position="382"/>
        <end position="401"/>
    </location>
</feature>
<sequence>MGCMQSAGTNIYENIRVVELNTSIDSSPTVIDESSNVVLRYRTPYFRAAARVHMPPLVRKEIWTVGWIQACNKMDFFNYYGEEGISSWELPELRDGRIHSISDSDGVNYPWYGCTTEIYTIVGPTKKSTSLTVSMNDNFCPSVTWSIPTGTHSVPPLLSSIHRDQHFTTWLVAMNESTAEIVLLRTIRWRMRLAIEVDPEKPLGQRARIMDHLTQEQPEILATNEPIPPNALVKPNANDAQTFMLQLEGGNEEKALKRLELPPRGMEQTAGQWITFRIGVTCGLIIALITFIAFKASNESHLEHLRPLLQLYRGSFLLIEFLSLMGLTMYCWKRSEINHILIFELDPRHHLSYHHVLEMAGYLAVCCCISVLAWLHPSPMPIPQQLHPLIFHSLLLLLLLNPTSTCHSWSRRWFLSVMWKVLTAPLWPVGFADCWLADQLNSLSPLILSLWDLLCFTFQINWADLQDGSSLVRESVHLERQSKVVICLIQCFPPWLRFAQCLRHFWDSGNKVHLLNAGKYSTVFLMVTFAGLYNNAREKSDPAVEESVYVYLYLWAMSTCISVIVTVSWDLRMDWGLLQGNGLLKEELIFSQEVYYYAAMLADVLLRISWAINILLAQMKDSDAVVTASAILAPLEVLRRSIWNFFRLENEHLKNCRRCRAIRDFDLPASPINLPQQILIDKLKDPNEPIIIQQETSTSHRKPTCSPLRYLRSKVKETNLPVGSPAMEST</sequence>
<dbReference type="AlphaFoldDB" id="A0A9D3NBX7"/>
<evidence type="ECO:0000259" key="6">
    <source>
        <dbReference type="PROSITE" id="PS51380"/>
    </source>
</evidence>
<dbReference type="PANTHER" id="PTHR31655:SF3">
    <property type="entry name" value="PROTEIN FAM78A"/>
    <property type="match status" value="1"/>
</dbReference>
<dbReference type="InterPro" id="IPR029638">
    <property type="entry name" value="FAM78"/>
</dbReference>
<dbReference type="GO" id="GO:0016020">
    <property type="term" value="C:membrane"/>
    <property type="evidence" value="ECO:0007669"/>
    <property type="project" value="UniProtKB-SubCell"/>
</dbReference>
<dbReference type="PANTHER" id="PTHR31655">
    <property type="entry name" value="PROTEIN FAM78A"/>
    <property type="match status" value="1"/>
</dbReference>
<feature type="transmembrane region" description="Helical" evidence="5">
    <location>
        <begin position="274"/>
        <end position="294"/>
    </location>
</feature>
<name>A0A9D3NBX7_9TELE</name>
<feature type="transmembrane region" description="Helical" evidence="5">
    <location>
        <begin position="548"/>
        <end position="569"/>
    </location>
</feature>
<protein>
    <recommendedName>
        <fullName evidence="6">EXS domain-containing protein</fullName>
    </recommendedName>
</protein>
<feature type="transmembrane region" description="Helical" evidence="5">
    <location>
        <begin position="594"/>
        <end position="616"/>
    </location>
</feature>
<accession>A0A9D3NBX7</accession>
<evidence type="ECO:0000256" key="4">
    <source>
        <dbReference type="ARBA" id="ARBA00023136"/>
    </source>
</evidence>
<feature type="domain" description="EXS" evidence="6">
    <location>
        <begin position="477"/>
        <end position="679"/>
    </location>
</feature>
<reference evidence="7 8" key="1">
    <citation type="submission" date="2021-06" db="EMBL/GenBank/DDBJ databases">
        <title>Chromosome-level genome assembly of the red-tail catfish (Hemibagrus wyckioides).</title>
        <authorList>
            <person name="Shao F."/>
        </authorList>
    </citation>
    <scope>NUCLEOTIDE SEQUENCE [LARGE SCALE GENOMIC DNA]</scope>
    <source>
        <strain evidence="7">EC202008001</strain>
        <tissue evidence="7">Blood</tissue>
    </source>
</reference>
<feature type="transmembrane region" description="Helical" evidence="5">
    <location>
        <begin position="314"/>
        <end position="332"/>
    </location>
</feature>
<evidence type="ECO:0000256" key="2">
    <source>
        <dbReference type="ARBA" id="ARBA00022692"/>
    </source>
</evidence>
<evidence type="ECO:0000256" key="5">
    <source>
        <dbReference type="SAM" id="Phobius"/>
    </source>
</evidence>
<keyword evidence="8" id="KW-1185">Reference proteome</keyword>
<dbReference type="InterPro" id="IPR004342">
    <property type="entry name" value="EXS_C"/>
</dbReference>
<evidence type="ECO:0000313" key="8">
    <source>
        <dbReference type="Proteomes" id="UP000824219"/>
    </source>
</evidence>
<comment type="caution">
    <text evidence="7">The sequence shown here is derived from an EMBL/GenBank/DDBJ whole genome shotgun (WGS) entry which is preliminary data.</text>
</comment>